<dbReference type="RefSeq" id="WP_085467182.1">
    <property type="nucleotide sequence ID" value="NZ_FXBL01000004.1"/>
</dbReference>
<sequence>MTDLLAIWRKHASAANVLQRRPDFRFDPDFYGRQWPDLGQDPEALRAHYERHGKAKGAAPSLYIRAIAERPDLTAVVDGLIVDPDIRQAIASGDPEALHLAFELMHLGPPVDARISDFSLEAYLDTYPDIGSAGVDALIHYLAYGVKEGRQTLKHLLASQHHGRGAYSADRPTCLIGTHELSRTGAPIVTLDLVREASRTHNVIVASLKDGPLLDSFLEYACEVVIVTRPLGDFRHYRGEVFSRIDFAIVNSVEAWSFIPFLVAQEIPFASYVHEYVHYVLPTYKSTFTGLFADLVVFSSEHVRDSWAGRLKDIEFDTARDSTIVRQRNFSTGGVDALTLDGARARLSNVIGRDLSNVRLICGAGHLQWRKGTDIFTMVAQICRDRDPNTVFVWIGDGLNFEDISFGVWMKYHMKQAGADKHGGNLFFLPAGPAYQDLIAASDAMLVSSRLDPLPNVVFDALDAGCHIVQFEGASGFGDSLYAETEHFTSVEYGNPLAAAEAILSLPRKAATAGVESLPPPRLFGSIRKALEARLAAQRYFVRGASQIDVPVLYTSGDGDRPLRVREREKMLRYRRRFVWRDLADVEEELASSDNWTHKRLRLLPYEQVPRVPETEFSIHVHAYYTDELGDDLKRYRAYRLAKRIVFTTDTERKADEIRRIAASEELSPEVVIVPNRGRDILPFMELFAEGGAAGDDEVWCHLHQKKSLATVRSGDVWRTFLMRILLGDEKEISTAINLIGQDGIGLVAPFDPYFIPWNASRELLPRFVDRLSGPLPDNPLLLPVGNMFWIRRSVVLAMRDLFGHNYPWPNEPIPDDGTEFHLIERLWPAVTTQAGLDSVFVHKLDQKRV</sequence>
<proteinExistence type="predicted"/>
<gene>
    <name evidence="1" type="ORF">SAMN02982922_5617</name>
</gene>
<reference evidence="1 2" key="1">
    <citation type="submission" date="2017-04" db="EMBL/GenBank/DDBJ databases">
        <authorList>
            <person name="Afonso C.L."/>
            <person name="Miller P.J."/>
            <person name="Scott M.A."/>
            <person name="Spackman E."/>
            <person name="Goraichik I."/>
            <person name="Dimitrov K.M."/>
            <person name="Suarez D.L."/>
            <person name="Swayne D.E."/>
        </authorList>
    </citation>
    <scope>NUCLEOTIDE SEQUENCE [LARGE SCALE GENOMIC DNA]</scope>
    <source>
        <strain evidence="1 2">B5P</strain>
    </source>
</reference>
<dbReference type="Pfam" id="PF05045">
    <property type="entry name" value="RgpF"/>
    <property type="match status" value="1"/>
</dbReference>
<evidence type="ECO:0000313" key="2">
    <source>
        <dbReference type="Proteomes" id="UP000193083"/>
    </source>
</evidence>
<dbReference type="SUPFAM" id="SSF53756">
    <property type="entry name" value="UDP-Glycosyltransferase/glycogen phosphorylase"/>
    <property type="match status" value="1"/>
</dbReference>
<dbReference type="Proteomes" id="UP000193083">
    <property type="component" value="Unassembled WGS sequence"/>
</dbReference>
<dbReference type="EMBL" id="FXBL01000004">
    <property type="protein sequence ID" value="SMH56883.1"/>
    <property type="molecule type" value="Genomic_DNA"/>
</dbReference>
<dbReference type="OrthoDB" id="9816424at2"/>
<evidence type="ECO:0000313" key="1">
    <source>
        <dbReference type="EMBL" id="SMH56883.1"/>
    </source>
</evidence>
<name>A0A1X7PZD5_9HYPH</name>
<organism evidence="1 2">
    <name type="scientific">Mesorhizobium australicum</name>
    <dbReference type="NCBI Taxonomy" id="536018"/>
    <lineage>
        <taxon>Bacteria</taxon>
        <taxon>Pseudomonadati</taxon>
        <taxon>Pseudomonadota</taxon>
        <taxon>Alphaproteobacteria</taxon>
        <taxon>Hyphomicrobiales</taxon>
        <taxon>Phyllobacteriaceae</taxon>
        <taxon>Mesorhizobium</taxon>
    </lineage>
</organism>
<protein>
    <submittedName>
        <fullName evidence="1">Rhamnan synthesis protein F</fullName>
    </submittedName>
</protein>
<dbReference type="Gene3D" id="3.40.50.2000">
    <property type="entry name" value="Glycogen Phosphorylase B"/>
    <property type="match status" value="1"/>
</dbReference>
<dbReference type="AlphaFoldDB" id="A0A1X7PZD5"/>
<dbReference type="InterPro" id="IPR007739">
    <property type="entry name" value="RgpF"/>
</dbReference>
<keyword evidence="2" id="KW-1185">Reference proteome</keyword>
<accession>A0A1X7PZD5</accession>